<accession>A0A0E9UR20</accession>
<reference evidence="1" key="2">
    <citation type="journal article" date="2015" name="Fish Shellfish Immunol.">
        <title>Early steps in the European eel (Anguilla anguilla)-Vibrio vulnificus interaction in the gills: Role of the RtxA13 toxin.</title>
        <authorList>
            <person name="Callol A."/>
            <person name="Pajuelo D."/>
            <person name="Ebbesson L."/>
            <person name="Teles M."/>
            <person name="MacKenzie S."/>
            <person name="Amaro C."/>
        </authorList>
    </citation>
    <scope>NUCLEOTIDE SEQUENCE</scope>
</reference>
<proteinExistence type="predicted"/>
<dbReference type="EMBL" id="GBXM01040278">
    <property type="protein sequence ID" value="JAH68299.1"/>
    <property type="molecule type" value="Transcribed_RNA"/>
</dbReference>
<dbReference type="AlphaFoldDB" id="A0A0E9UR20"/>
<organism evidence="1">
    <name type="scientific">Anguilla anguilla</name>
    <name type="common">European freshwater eel</name>
    <name type="synonym">Muraena anguilla</name>
    <dbReference type="NCBI Taxonomy" id="7936"/>
    <lineage>
        <taxon>Eukaryota</taxon>
        <taxon>Metazoa</taxon>
        <taxon>Chordata</taxon>
        <taxon>Craniata</taxon>
        <taxon>Vertebrata</taxon>
        <taxon>Euteleostomi</taxon>
        <taxon>Actinopterygii</taxon>
        <taxon>Neopterygii</taxon>
        <taxon>Teleostei</taxon>
        <taxon>Anguilliformes</taxon>
        <taxon>Anguillidae</taxon>
        <taxon>Anguilla</taxon>
    </lineage>
</organism>
<reference evidence="1" key="1">
    <citation type="submission" date="2014-11" db="EMBL/GenBank/DDBJ databases">
        <authorList>
            <person name="Amaro Gonzalez C."/>
        </authorList>
    </citation>
    <scope>NUCLEOTIDE SEQUENCE</scope>
</reference>
<name>A0A0E9UR20_ANGAN</name>
<sequence>MAEETSRLAYKMRLHRTTEACEEVVPAVGCKEAILLWHQLPVFTSWTWTPLLPSKEV</sequence>
<protein>
    <submittedName>
        <fullName evidence="1">Uncharacterized protein</fullName>
    </submittedName>
</protein>
<evidence type="ECO:0000313" key="1">
    <source>
        <dbReference type="EMBL" id="JAH68299.1"/>
    </source>
</evidence>